<keyword evidence="1" id="KW-0862">Zinc</keyword>
<dbReference type="GO" id="GO:0008270">
    <property type="term" value="F:zinc ion binding"/>
    <property type="evidence" value="ECO:0007669"/>
    <property type="project" value="UniProtKB-KW"/>
</dbReference>
<feature type="domain" description="C2H2-type" evidence="3">
    <location>
        <begin position="225"/>
        <end position="253"/>
    </location>
</feature>
<reference evidence="5 7" key="2">
    <citation type="submission" date="2023-09" db="EMBL/GenBank/DDBJ databases">
        <title>Complete-Gapless Cercospora beticola genome.</title>
        <authorList>
            <person name="Wyatt N.A."/>
            <person name="Spanner R.E."/>
            <person name="Bolton M.D."/>
        </authorList>
    </citation>
    <scope>NUCLEOTIDE SEQUENCE [LARGE SCALE GENOMIC DNA]</scope>
    <source>
        <strain evidence="5">Cb09-40</strain>
    </source>
</reference>
<evidence type="ECO:0000313" key="7">
    <source>
        <dbReference type="Proteomes" id="UP001302367"/>
    </source>
</evidence>
<dbReference type="AlphaFoldDB" id="A0A2G5HKE3"/>
<protein>
    <recommendedName>
        <fullName evidence="3">C2H2-type domain-containing protein</fullName>
    </recommendedName>
</protein>
<dbReference type="SMART" id="SM00355">
    <property type="entry name" value="ZnF_C2H2"/>
    <property type="match status" value="2"/>
</dbReference>
<gene>
    <name evidence="4" type="ORF">CB0940_04326</name>
    <name evidence="5" type="ORF">RHO25_006186</name>
</gene>
<proteinExistence type="predicted"/>
<feature type="compositionally biased region" description="Basic and acidic residues" evidence="2">
    <location>
        <begin position="184"/>
        <end position="202"/>
    </location>
</feature>
<name>A0A2G5HKE3_CERBT</name>
<organism evidence="4 6">
    <name type="scientific">Cercospora beticola</name>
    <name type="common">Sugarbeet leaf spot fungus</name>
    <dbReference type="NCBI Taxonomy" id="122368"/>
    <lineage>
        <taxon>Eukaryota</taxon>
        <taxon>Fungi</taxon>
        <taxon>Dikarya</taxon>
        <taxon>Ascomycota</taxon>
        <taxon>Pezizomycotina</taxon>
        <taxon>Dothideomycetes</taxon>
        <taxon>Dothideomycetidae</taxon>
        <taxon>Mycosphaerellales</taxon>
        <taxon>Mycosphaerellaceae</taxon>
        <taxon>Cercospora</taxon>
    </lineage>
</organism>
<evidence type="ECO:0000256" key="2">
    <source>
        <dbReference type="SAM" id="MobiDB-lite"/>
    </source>
</evidence>
<keyword evidence="1" id="KW-0863">Zinc-finger</keyword>
<dbReference type="Gene3D" id="3.30.160.60">
    <property type="entry name" value="Classic Zinc Finger"/>
    <property type="match status" value="1"/>
</dbReference>
<accession>A0A2G5HKE3</accession>
<sequence length="426" mass="46516">MASTTQLNSGDAILRDNTHDESTALDPEQVAAILNCNFLDVNEEDAQLQRYLAGQPETAFTANGLEIPGPALPALSDGPSPSASCANSAIALHTPEPEYNEDNLNAGEVLGQNGLRNTDGDYNLDDYINSSAYEPADIVKTEQQMPDPPILHQSYSEPFVTTKTEKPPLTRSSPSAGALLESPTDAHNDLHRSLSKRGRQDTSNDFASSVKRAPSKRMKQQKGGYPCLGCTETFDRACDQKKHYQRTHAPKDSHPHSCPDCQEHGIVKAFLYPKDLRRHFKQVHSKIITNISTGRKASNASPVSATSPKNFGLWALCKTVVSFKKLRIIASSPGHKLIMVSQDQKSFFEVDVSGVLNPDGLVSRILETLGVDSDFPHEFVQAQTYSRQYGLGQKLDAQSAFQLVRKNADTQGSFKLIISAADAYTG</sequence>
<evidence type="ECO:0000259" key="3">
    <source>
        <dbReference type="PROSITE" id="PS50157"/>
    </source>
</evidence>
<evidence type="ECO:0000313" key="5">
    <source>
        <dbReference type="EMBL" id="WPB01559.1"/>
    </source>
</evidence>
<dbReference type="InterPro" id="IPR013087">
    <property type="entry name" value="Znf_C2H2_type"/>
</dbReference>
<evidence type="ECO:0000313" key="6">
    <source>
        <dbReference type="Proteomes" id="UP000230605"/>
    </source>
</evidence>
<dbReference type="Proteomes" id="UP001302367">
    <property type="component" value="Chromosome 4"/>
</dbReference>
<dbReference type="PROSITE" id="PS00028">
    <property type="entry name" value="ZINC_FINGER_C2H2_1"/>
    <property type="match status" value="1"/>
</dbReference>
<evidence type="ECO:0000313" key="4">
    <source>
        <dbReference type="EMBL" id="PIA93031.1"/>
    </source>
</evidence>
<keyword evidence="7" id="KW-1185">Reference proteome</keyword>
<dbReference type="Proteomes" id="UP000230605">
    <property type="component" value="Chromosome 4"/>
</dbReference>
<evidence type="ECO:0000256" key="1">
    <source>
        <dbReference type="PROSITE-ProRule" id="PRU00042"/>
    </source>
</evidence>
<keyword evidence="1" id="KW-0479">Metal-binding</keyword>
<dbReference type="PROSITE" id="PS50157">
    <property type="entry name" value="ZINC_FINGER_C2H2_2"/>
    <property type="match status" value="1"/>
</dbReference>
<dbReference type="EMBL" id="LKMD01000105">
    <property type="protein sequence ID" value="PIA93031.1"/>
    <property type="molecule type" value="Genomic_DNA"/>
</dbReference>
<feature type="region of interest" description="Disordered" evidence="2">
    <location>
        <begin position="160"/>
        <end position="223"/>
    </location>
</feature>
<dbReference type="EMBL" id="CP134187">
    <property type="protein sequence ID" value="WPB01559.1"/>
    <property type="molecule type" value="Genomic_DNA"/>
</dbReference>
<dbReference type="OrthoDB" id="3647936at2759"/>
<reference evidence="4 6" key="1">
    <citation type="submission" date="2015-10" db="EMBL/GenBank/DDBJ databases">
        <title>The cercosporin biosynthetic gene cluster was horizontally transferred to several fungal lineages and shown to be expanded in Cercospora beticola based on microsynteny with recipient genomes.</title>
        <authorList>
            <person name="De Jonge R."/>
            <person name="Ebert M.K."/>
            <person name="Suttle J.C."/>
            <person name="Jurick Ii W.M."/>
            <person name="Secor G.A."/>
            <person name="Thomma B.P."/>
            <person name="Van De Peer Y."/>
            <person name="Bolton M.D."/>
        </authorList>
    </citation>
    <scope>NUCLEOTIDE SEQUENCE [LARGE SCALE GENOMIC DNA]</scope>
    <source>
        <strain evidence="4 6">09-40</strain>
    </source>
</reference>